<comment type="cofactor">
    <cofactor evidence="2">
        <name>K(+)</name>
        <dbReference type="ChEBI" id="CHEBI:29103"/>
    </cofactor>
</comment>
<comment type="caution">
    <text evidence="18">The sequence shown here is derived from an EMBL/GenBank/DDBJ whole genome shotgun (WGS) entry which is preliminary data.</text>
</comment>
<keyword evidence="6 15" id="KW-0808">Transferase</keyword>
<dbReference type="Pfam" id="PF02887">
    <property type="entry name" value="PK_C"/>
    <property type="match status" value="1"/>
</dbReference>
<evidence type="ECO:0000313" key="18">
    <source>
        <dbReference type="EMBL" id="CAL1295149.1"/>
    </source>
</evidence>
<keyword evidence="19" id="KW-1185">Reference proteome</keyword>
<dbReference type="NCBIfam" id="NF004491">
    <property type="entry name" value="PRK05826.1"/>
    <property type="match status" value="1"/>
</dbReference>
<dbReference type="InterPro" id="IPR011037">
    <property type="entry name" value="Pyrv_Knase-like_insert_dom_sf"/>
</dbReference>
<evidence type="ECO:0000256" key="3">
    <source>
        <dbReference type="ARBA" id="ARBA00004997"/>
    </source>
</evidence>
<proteinExistence type="inferred from homology"/>
<evidence type="ECO:0000256" key="1">
    <source>
        <dbReference type="ARBA" id="ARBA00001946"/>
    </source>
</evidence>
<keyword evidence="7" id="KW-0479">Metal-binding</keyword>
<dbReference type="Gene3D" id="3.40.1380.20">
    <property type="entry name" value="Pyruvate kinase, C-terminal domain"/>
    <property type="match status" value="1"/>
</dbReference>
<dbReference type="InterPro" id="IPR015793">
    <property type="entry name" value="Pyrv_Knase_brl"/>
</dbReference>
<accession>A0AAV2BGW2</accession>
<feature type="domain" description="Pyruvate kinase barrel" evidence="16">
    <location>
        <begin position="37"/>
        <end position="369"/>
    </location>
</feature>
<evidence type="ECO:0000259" key="17">
    <source>
        <dbReference type="Pfam" id="PF02887"/>
    </source>
</evidence>
<dbReference type="GO" id="GO:0000287">
    <property type="term" value="F:magnesium ion binding"/>
    <property type="evidence" value="ECO:0007669"/>
    <property type="project" value="InterPro"/>
</dbReference>
<organism evidence="18 19">
    <name type="scientific">Larinioides sclopetarius</name>
    <dbReference type="NCBI Taxonomy" id="280406"/>
    <lineage>
        <taxon>Eukaryota</taxon>
        <taxon>Metazoa</taxon>
        <taxon>Ecdysozoa</taxon>
        <taxon>Arthropoda</taxon>
        <taxon>Chelicerata</taxon>
        <taxon>Arachnida</taxon>
        <taxon>Araneae</taxon>
        <taxon>Araneomorphae</taxon>
        <taxon>Entelegynae</taxon>
        <taxon>Araneoidea</taxon>
        <taxon>Araneidae</taxon>
        <taxon>Larinioides</taxon>
    </lineage>
</organism>
<feature type="domain" description="Pyruvate kinase C-terminal" evidence="17">
    <location>
        <begin position="405"/>
        <end position="519"/>
    </location>
</feature>
<dbReference type="InterPro" id="IPR015813">
    <property type="entry name" value="Pyrv/PenolPyrv_kinase-like_dom"/>
</dbReference>
<dbReference type="PROSITE" id="PS50890">
    <property type="entry name" value="PUA"/>
    <property type="match status" value="1"/>
</dbReference>
<dbReference type="SUPFAM" id="SSF52935">
    <property type="entry name" value="PK C-terminal domain-like"/>
    <property type="match status" value="1"/>
</dbReference>
<keyword evidence="8" id="KW-0547">Nucleotide-binding</keyword>
<dbReference type="Proteomes" id="UP001497382">
    <property type="component" value="Unassembled WGS sequence"/>
</dbReference>
<dbReference type="Pfam" id="PF00224">
    <property type="entry name" value="PK"/>
    <property type="match status" value="1"/>
</dbReference>
<dbReference type="NCBIfam" id="NF004978">
    <property type="entry name" value="PRK06354.1"/>
    <property type="match status" value="1"/>
</dbReference>
<dbReference type="SUPFAM" id="SSF50800">
    <property type="entry name" value="PK beta-barrel domain-like"/>
    <property type="match status" value="1"/>
</dbReference>
<dbReference type="PANTHER" id="PTHR11817">
    <property type="entry name" value="PYRUVATE KINASE"/>
    <property type="match status" value="1"/>
</dbReference>
<dbReference type="GO" id="GO:0006950">
    <property type="term" value="P:response to stress"/>
    <property type="evidence" value="ECO:0007669"/>
    <property type="project" value="UniProtKB-ARBA"/>
</dbReference>
<dbReference type="GO" id="GO:0005524">
    <property type="term" value="F:ATP binding"/>
    <property type="evidence" value="ECO:0007669"/>
    <property type="project" value="UniProtKB-KW"/>
</dbReference>
<dbReference type="FunFam" id="3.20.20.60:FF:000001">
    <property type="entry name" value="Pyruvate kinase"/>
    <property type="match status" value="1"/>
</dbReference>
<name>A0AAV2BGW2_9ARAC</name>
<evidence type="ECO:0000256" key="6">
    <source>
        <dbReference type="ARBA" id="ARBA00022679"/>
    </source>
</evidence>
<keyword evidence="13" id="KW-0670">Pyruvate</keyword>
<evidence type="ECO:0000256" key="13">
    <source>
        <dbReference type="ARBA" id="ARBA00023317"/>
    </source>
</evidence>
<evidence type="ECO:0000256" key="8">
    <source>
        <dbReference type="ARBA" id="ARBA00022741"/>
    </source>
</evidence>
<dbReference type="Gene3D" id="3.20.20.60">
    <property type="entry name" value="Phosphoenolpyruvate-binding domains"/>
    <property type="match status" value="1"/>
</dbReference>
<keyword evidence="12 15" id="KW-0324">Glycolysis</keyword>
<dbReference type="Gene3D" id="2.40.33.10">
    <property type="entry name" value="PK beta-barrel domain-like"/>
    <property type="match status" value="1"/>
</dbReference>
<keyword evidence="10" id="KW-0067">ATP-binding</keyword>
<dbReference type="EMBL" id="CAXIEN010000364">
    <property type="protein sequence ID" value="CAL1295149.1"/>
    <property type="molecule type" value="Genomic_DNA"/>
</dbReference>
<evidence type="ECO:0000256" key="5">
    <source>
        <dbReference type="ARBA" id="ARBA00012142"/>
    </source>
</evidence>
<dbReference type="PRINTS" id="PR01050">
    <property type="entry name" value="PYRUVTKNASE"/>
</dbReference>
<keyword evidence="9 15" id="KW-0418">Kinase</keyword>
<dbReference type="AlphaFoldDB" id="A0AAV2BGW2"/>
<dbReference type="NCBIfam" id="TIGR01064">
    <property type="entry name" value="pyruv_kin"/>
    <property type="match status" value="1"/>
</dbReference>
<evidence type="ECO:0000259" key="16">
    <source>
        <dbReference type="Pfam" id="PF00224"/>
    </source>
</evidence>
<dbReference type="EC" id="2.7.1.40" evidence="5 15"/>
<comment type="pathway">
    <text evidence="3 15">Carbohydrate degradation; glycolysis; pyruvate from D-glyceraldehyde 3-phosphate: step 5/5.</text>
</comment>
<evidence type="ECO:0000313" key="19">
    <source>
        <dbReference type="Proteomes" id="UP001497382"/>
    </source>
</evidence>
<dbReference type="InterPro" id="IPR015795">
    <property type="entry name" value="Pyrv_Knase_C"/>
</dbReference>
<evidence type="ECO:0000256" key="12">
    <source>
        <dbReference type="ARBA" id="ARBA00023152"/>
    </source>
</evidence>
<evidence type="ECO:0000256" key="15">
    <source>
        <dbReference type="RuleBase" id="RU000504"/>
    </source>
</evidence>
<gene>
    <name evidence="18" type="ORF">LARSCL_LOCUS19120</name>
</gene>
<keyword evidence="11 15" id="KW-0460">Magnesium</keyword>
<evidence type="ECO:0000256" key="10">
    <source>
        <dbReference type="ARBA" id="ARBA00022840"/>
    </source>
</evidence>
<reference evidence="18 19" key="1">
    <citation type="submission" date="2024-04" db="EMBL/GenBank/DDBJ databases">
        <authorList>
            <person name="Rising A."/>
            <person name="Reimegard J."/>
            <person name="Sonavane S."/>
            <person name="Akerstrom W."/>
            <person name="Nylinder S."/>
            <person name="Hedman E."/>
            <person name="Kallberg Y."/>
        </authorList>
    </citation>
    <scope>NUCLEOTIDE SEQUENCE [LARGE SCALE GENOMIC DNA]</scope>
</reference>
<evidence type="ECO:0000256" key="11">
    <source>
        <dbReference type="ARBA" id="ARBA00022842"/>
    </source>
</evidence>
<evidence type="ECO:0000256" key="14">
    <source>
        <dbReference type="ARBA" id="ARBA00048967"/>
    </source>
</evidence>
<dbReference type="InterPro" id="IPR015806">
    <property type="entry name" value="Pyrv_Knase_insert_dom_sf"/>
</dbReference>
<sequence>MTSQETNVHQLAAAEKHYLMDHYKALDIDSDPVYPKLTGIICTIGPASHEVTTLVEMMKAGMNIVRVNFSHGTYEYHESTMKNAREAMKKFAEEKGFDSYPIAIALDTKGPEIRTGLIEKGENAEVELVTGKTVKVTTDEDFFKKCSADIIYIDYKNITQVVQKGSRIYIDDGQLSLIVKSISSNSMECEVENGGMLASEKGCNLPGTEIDLPATSERDKKDLIFGVEQEVDMVFASFIRNAAGIQEIRKILGERGKHIKILPKIECYEGVKKIDEIIEASDGIMVARGDLGIEIPTEKIFLVTKMIITKCNIAGKPVICATQMLESMHKKPRPTRAESSDVANAVLDGADCVMLSGESAKGEYPVIAVKVMNAICREAEAAFYHRNIFSDLIIETPVPTDQTTAIGIAAVVAAMKKHASAIIVLTVSGRTAHVISKYRPRCPIIAVTRDGSTAKQSVLYRGIIPILCTTEKLTEWEEDKDRQIMYAVECGKKRSIFKNGETLVIVSGSRHGAETTNAICFYTIE</sequence>
<dbReference type="GO" id="GO:0016301">
    <property type="term" value="F:kinase activity"/>
    <property type="evidence" value="ECO:0007669"/>
    <property type="project" value="UniProtKB-KW"/>
</dbReference>
<evidence type="ECO:0000256" key="2">
    <source>
        <dbReference type="ARBA" id="ARBA00001958"/>
    </source>
</evidence>
<comment type="similarity">
    <text evidence="4 15">Belongs to the pyruvate kinase family.</text>
</comment>
<comment type="cofactor">
    <cofactor evidence="1">
        <name>Mg(2+)</name>
        <dbReference type="ChEBI" id="CHEBI:18420"/>
    </cofactor>
</comment>
<evidence type="ECO:0000256" key="9">
    <source>
        <dbReference type="ARBA" id="ARBA00022777"/>
    </source>
</evidence>
<dbReference type="GO" id="GO:0030955">
    <property type="term" value="F:potassium ion binding"/>
    <property type="evidence" value="ECO:0007669"/>
    <property type="project" value="InterPro"/>
</dbReference>
<dbReference type="FunFam" id="2.40.33.10:FF:000001">
    <property type="entry name" value="Pyruvate kinase"/>
    <property type="match status" value="1"/>
</dbReference>
<dbReference type="GO" id="GO:0004743">
    <property type="term" value="F:pyruvate kinase activity"/>
    <property type="evidence" value="ECO:0007669"/>
    <property type="project" value="UniProtKB-EC"/>
</dbReference>
<dbReference type="InterPro" id="IPR001697">
    <property type="entry name" value="Pyr_Knase"/>
</dbReference>
<comment type="catalytic activity">
    <reaction evidence="14">
        <text>pyruvate + ATP = phosphoenolpyruvate + ADP + H(+)</text>
        <dbReference type="Rhea" id="RHEA:18157"/>
        <dbReference type="ChEBI" id="CHEBI:15361"/>
        <dbReference type="ChEBI" id="CHEBI:15378"/>
        <dbReference type="ChEBI" id="CHEBI:30616"/>
        <dbReference type="ChEBI" id="CHEBI:58702"/>
        <dbReference type="ChEBI" id="CHEBI:456216"/>
        <dbReference type="EC" id="2.7.1.40"/>
    </reaction>
    <physiologicalReaction direction="right-to-left" evidence="14">
        <dbReference type="Rhea" id="RHEA:18159"/>
    </physiologicalReaction>
</comment>
<evidence type="ECO:0000256" key="7">
    <source>
        <dbReference type="ARBA" id="ARBA00022723"/>
    </source>
</evidence>
<protein>
    <recommendedName>
        <fullName evidence="5 15">Pyruvate kinase</fullName>
        <ecNumber evidence="5 15">2.7.1.40</ecNumber>
    </recommendedName>
</protein>
<dbReference type="SUPFAM" id="SSF51621">
    <property type="entry name" value="Phosphoenolpyruvate/pyruvate domain"/>
    <property type="match status" value="1"/>
</dbReference>
<dbReference type="InterPro" id="IPR036918">
    <property type="entry name" value="Pyrv_Knase_C_sf"/>
</dbReference>
<dbReference type="InterPro" id="IPR040442">
    <property type="entry name" value="Pyrv_kinase-like_dom_sf"/>
</dbReference>
<evidence type="ECO:0000256" key="4">
    <source>
        <dbReference type="ARBA" id="ARBA00008663"/>
    </source>
</evidence>